<sequence length="332" mass="38345">MLQLVSRDEIKATFFDIAEDKAPGPDGYSSGFFKAVWPIVGEEMIKAIMEFFHFGKILKQLNATLITLIPKVQLPSNVAEYRPISCCNVLYKVITKILVQRMKNVMNLIVRIAQNAFVPGLLVFKEGLDWFSGVSGVGFPRGCDAPQIFWYFISPLSIDNSRMSTFTLKGGQAYCRMDWGLQTMDMLRWLSPRRAYDTMKEGKAFTLLHQIRSKSIWTVSLTSGSWSWQKMIKLRHLLLNDIRYEVDRMNLFTVWHDPWHPRGVLIHKFPRGPSIIGVLLDAQLDVVMHDEQWHWPPITNLEMLDIIDDLPPIHFRPSRIRWNSSSGTLTNF</sequence>
<dbReference type="EMBL" id="JACGWL010000014">
    <property type="protein sequence ID" value="KAK4388164.1"/>
    <property type="molecule type" value="Genomic_DNA"/>
</dbReference>
<dbReference type="InterPro" id="IPR052343">
    <property type="entry name" value="Retrotransposon-Effector_Assoc"/>
</dbReference>
<evidence type="ECO:0000313" key="1">
    <source>
        <dbReference type="EMBL" id="KAK4388164.1"/>
    </source>
</evidence>
<protein>
    <submittedName>
        <fullName evidence="1">Uncharacterized protein</fullName>
    </submittedName>
</protein>
<reference evidence="1" key="1">
    <citation type="submission" date="2020-06" db="EMBL/GenBank/DDBJ databases">
        <authorList>
            <person name="Li T."/>
            <person name="Hu X."/>
            <person name="Zhang T."/>
            <person name="Song X."/>
            <person name="Zhang H."/>
            <person name="Dai N."/>
            <person name="Sheng W."/>
            <person name="Hou X."/>
            <person name="Wei L."/>
        </authorList>
    </citation>
    <scope>NUCLEOTIDE SEQUENCE</scope>
    <source>
        <strain evidence="1">K16</strain>
        <tissue evidence="1">Leaf</tissue>
    </source>
</reference>
<name>A0AAE1W7J6_9LAMI</name>
<evidence type="ECO:0000313" key="2">
    <source>
        <dbReference type="Proteomes" id="UP001289374"/>
    </source>
</evidence>
<reference evidence="1" key="2">
    <citation type="journal article" date="2024" name="Plant">
        <title>Genomic evolution and insights into agronomic trait innovations of Sesamum species.</title>
        <authorList>
            <person name="Miao H."/>
            <person name="Wang L."/>
            <person name="Qu L."/>
            <person name="Liu H."/>
            <person name="Sun Y."/>
            <person name="Le M."/>
            <person name="Wang Q."/>
            <person name="Wei S."/>
            <person name="Zheng Y."/>
            <person name="Lin W."/>
            <person name="Duan Y."/>
            <person name="Cao H."/>
            <person name="Xiong S."/>
            <person name="Wang X."/>
            <person name="Wei L."/>
            <person name="Li C."/>
            <person name="Ma Q."/>
            <person name="Ju M."/>
            <person name="Zhao R."/>
            <person name="Li G."/>
            <person name="Mu C."/>
            <person name="Tian Q."/>
            <person name="Mei H."/>
            <person name="Zhang T."/>
            <person name="Gao T."/>
            <person name="Zhang H."/>
        </authorList>
    </citation>
    <scope>NUCLEOTIDE SEQUENCE</scope>
    <source>
        <strain evidence="1">K16</strain>
    </source>
</reference>
<dbReference type="Proteomes" id="UP001289374">
    <property type="component" value="Unassembled WGS sequence"/>
</dbReference>
<comment type="caution">
    <text evidence="1">The sequence shown here is derived from an EMBL/GenBank/DDBJ whole genome shotgun (WGS) entry which is preliminary data.</text>
</comment>
<gene>
    <name evidence="1" type="ORF">Sango_2423000</name>
</gene>
<organism evidence="1 2">
    <name type="scientific">Sesamum angolense</name>
    <dbReference type="NCBI Taxonomy" id="2727404"/>
    <lineage>
        <taxon>Eukaryota</taxon>
        <taxon>Viridiplantae</taxon>
        <taxon>Streptophyta</taxon>
        <taxon>Embryophyta</taxon>
        <taxon>Tracheophyta</taxon>
        <taxon>Spermatophyta</taxon>
        <taxon>Magnoliopsida</taxon>
        <taxon>eudicotyledons</taxon>
        <taxon>Gunneridae</taxon>
        <taxon>Pentapetalae</taxon>
        <taxon>asterids</taxon>
        <taxon>lamiids</taxon>
        <taxon>Lamiales</taxon>
        <taxon>Pedaliaceae</taxon>
        <taxon>Sesamum</taxon>
    </lineage>
</organism>
<dbReference type="AlphaFoldDB" id="A0AAE1W7J6"/>
<dbReference type="PANTHER" id="PTHR46890">
    <property type="entry name" value="NON-LTR RETROLELEMENT REVERSE TRANSCRIPTASE-LIKE PROTEIN-RELATED"/>
    <property type="match status" value="1"/>
</dbReference>
<keyword evidence="2" id="KW-1185">Reference proteome</keyword>
<dbReference type="PANTHER" id="PTHR46890:SF48">
    <property type="entry name" value="RNA-DIRECTED DNA POLYMERASE"/>
    <property type="match status" value="1"/>
</dbReference>
<proteinExistence type="predicted"/>
<accession>A0AAE1W7J6</accession>